<comment type="subcellular location">
    <subcellularLocation>
        <location evidence="1">Cell membrane</location>
        <topology evidence="1">Multi-pass membrane protein</topology>
    </subcellularLocation>
</comment>
<evidence type="ECO:0000256" key="3">
    <source>
        <dbReference type="ARBA" id="ARBA00022692"/>
    </source>
</evidence>
<keyword evidence="4 6" id="KW-1133">Transmembrane helix</keyword>
<keyword evidence="3 6" id="KW-0812">Transmembrane</keyword>
<name>A0A396S358_9BACL</name>
<dbReference type="GO" id="GO:0005886">
    <property type="term" value="C:plasma membrane"/>
    <property type="evidence" value="ECO:0007669"/>
    <property type="project" value="UniProtKB-SubCell"/>
</dbReference>
<dbReference type="Pfam" id="PF07690">
    <property type="entry name" value="MFS_1"/>
    <property type="match status" value="1"/>
</dbReference>
<feature type="transmembrane region" description="Helical" evidence="6">
    <location>
        <begin position="87"/>
        <end position="107"/>
    </location>
</feature>
<dbReference type="Proteomes" id="UP000265692">
    <property type="component" value="Unassembled WGS sequence"/>
</dbReference>
<dbReference type="OrthoDB" id="9787026at2"/>
<comment type="caution">
    <text evidence="8">The sequence shown here is derived from an EMBL/GenBank/DDBJ whole genome shotgun (WGS) entry which is preliminary data.</text>
</comment>
<evidence type="ECO:0000256" key="1">
    <source>
        <dbReference type="ARBA" id="ARBA00004651"/>
    </source>
</evidence>
<feature type="domain" description="Major facilitator superfamily (MFS) profile" evidence="7">
    <location>
        <begin position="21"/>
        <end position="432"/>
    </location>
</feature>
<feature type="transmembrane region" description="Helical" evidence="6">
    <location>
        <begin position="255"/>
        <end position="275"/>
    </location>
</feature>
<sequence>MKANIIDIVNEGKFNRFHLFLLVTCCVIITFDMFDLVIYSSVLPLLMEEWSMSPVQAGTIGSYGPLGMMVGAFIFGILSDKIGRKNGLIISVFLFSIFTFLCAFAPGPNSFGAFRLLAGIGIGGVMPNVLALITDYSPKDIRNKMVSIVMISFPVGGILAALAGMYFIPHTGWKSVYWISIIPVLLIPILYKFLHDSPALLLAKGKTDELCIALTKANPKVSLTPDMKFETSTLKEDAGSPVAALFKNKRALGTVMIWIAFFMCLLMVNGINTWLPKLMFSAGYELGSSLSFMIVLNVGAIIGTLILGSLADKYGAKRVLVPMFVMAAVSLALLGFKANMVVLYLLVAIAGACTTGAQNISYSFVTQYYPSLMRSTAVGFASGIGRIGAIIGPTFGGLLVQLNLSVEMNFFAFAVPGIIAAIAFSFVPLKYGDFNKEASETEGNKVEQNEQGKAYEVKV</sequence>
<feature type="transmembrane region" description="Helical" evidence="6">
    <location>
        <begin position="377"/>
        <end position="398"/>
    </location>
</feature>
<feature type="transmembrane region" description="Helical" evidence="6">
    <location>
        <begin position="342"/>
        <end position="365"/>
    </location>
</feature>
<evidence type="ECO:0000256" key="5">
    <source>
        <dbReference type="ARBA" id="ARBA00023136"/>
    </source>
</evidence>
<accession>A0A396S358</accession>
<evidence type="ECO:0000259" key="7">
    <source>
        <dbReference type="PROSITE" id="PS50850"/>
    </source>
</evidence>
<feature type="transmembrane region" description="Helical" evidence="6">
    <location>
        <begin position="319"/>
        <end position="336"/>
    </location>
</feature>
<dbReference type="EMBL" id="QWEI01000013">
    <property type="protein sequence ID" value="RHW32368.1"/>
    <property type="molecule type" value="Genomic_DNA"/>
</dbReference>
<dbReference type="InterPro" id="IPR036259">
    <property type="entry name" value="MFS_trans_sf"/>
</dbReference>
<feature type="transmembrane region" description="Helical" evidence="6">
    <location>
        <begin position="20"/>
        <end position="40"/>
    </location>
</feature>
<evidence type="ECO:0000313" key="8">
    <source>
        <dbReference type="EMBL" id="RHW32368.1"/>
    </source>
</evidence>
<gene>
    <name evidence="8" type="ORF">D1B33_16670</name>
</gene>
<dbReference type="Gene3D" id="1.20.1250.20">
    <property type="entry name" value="MFS general substrate transporter like domains"/>
    <property type="match status" value="1"/>
</dbReference>
<feature type="transmembrane region" description="Helical" evidence="6">
    <location>
        <begin position="113"/>
        <end position="133"/>
    </location>
</feature>
<evidence type="ECO:0000256" key="4">
    <source>
        <dbReference type="ARBA" id="ARBA00022989"/>
    </source>
</evidence>
<dbReference type="GO" id="GO:0046943">
    <property type="term" value="F:carboxylic acid transmembrane transporter activity"/>
    <property type="evidence" value="ECO:0007669"/>
    <property type="project" value="TreeGrafter"/>
</dbReference>
<evidence type="ECO:0000256" key="6">
    <source>
        <dbReference type="SAM" id="Phobius"/>
    </source>
</evidence>
<evidence type="ECO:0000313" key="9">
    <source>
        <dbReference type="Proteomes" id="UP000265692"/>
    </source>
</evidence>
<dbReference type="SUPFAM" id="SSF103473">
    <property type="entry name" value="MFS general substrate transporter"/>
    <property type="match status" value="1"/>
</dbReference>
<feature type="transmembrane region" description="Helical" evidence="6">
    <location>
        <begin position="145"/>
        <end position="169"/>
    </location>
</feature>
<dbReference type="RefSeq" id="WP_118877545.1">
    <property type="nucleotide sequence ID" value="NZ_QWEI01000013.1"/>
</dbReference>
<reference evidence="8 9" key="1">
    <citation type="submission" date="2018-08" db="EMBL/GenBank/DDBJ databases">
        <title>Lysinibacillus sp. YLB-03 draft genome sequence.</title>
        <authorList>
            <person name="Yu L."/>
        </authorList>
    </citation>
    <scope>NUCLEOTIDE SEQUENCE [LARGE SCALE GENOMIC DNA]</scope>
    <source>
        <strain evidence="8 9">YLB-03</strain>
    </source>
</reference>
<dbReference type="AlphaFoldDB" id="A0A396S358"/>
<organism evidence="8 9">
    <name type="scientific">Ureibacillus yapensis</name>
    <dbReference type="NCBI Taxonomy" id="2304605"/>
    <lineage>
        <taxon>Bacteria</taxon>
        <taxon>Bacillati</taxon>
        <taxon>Bacillota</taxon>
        <taxon>Bacilli</taxon>
        <taxon>Bacillales</taxon>
        <taxon>Caryophanaceae</taxon>
        <taxon>Ureibacillus</taxon>
    </lineage>
</organism>
<dbReference type="InterPro" id="IPR020846">
    <property type="entry name" value="MFS_dom"/>
</dbReference>
<dbReference type="PANTHER" id="PTHR23508">
    <property type="entry name" value="CARBOXYLIC ACID TRANSPORTER PROTEIN HOMOLOG"/>
    <property type="match status" value="1"/>
</dbReference>
<dbReference type="PANTHER" id="PTHR23508:SF10">
    <property type="entry name" value="CARBOXYLIC ACID TRANSPORTER PROTEIN HOMOLOG"/>
    <property type="match status" value="1"/>
</dbReference>
<dbReference type="PROSITE" id="PS50850">
    <property type="entry name" value="MFS"/>
    <property type="match status" value="1"/>
</dbReference>
<protein>
    <submittedName>
        <fullName evidence="8">MFS transporter</fullName>
    </submittedName>
</protein>
<evidence type="ECO:0000256" key="2">
    <source>
        <dbReference type="ARBA" id="ARBA00022448"/>
    </source>
</evidence>
<feature type="transmembrane region" description="Helical" evidence="6">
    <location>
        <begin position="175"/>
        <end position="194"/>
    </location>
</feature>
<proteinExistence type="predicted"/>
<dbReference type="InterPro" id="IPR011701">
    <property type="entry name" value="MFS"/>
</dbReference>
<keyword evidence="2" id="KW-0813">Transport</keyword>
<dbReference type="CDD" id="cd17365">
    <property type="entry name" value="MFS_PcaK_like"/>
    <property type="match status" value="1"/>
</dbReference>
<feature type="transmembrane region" description="Helical" evidence="6">
    <location>
        <begin position="410"/>
        <end position="429"/>
    </location>
</feature>
<feature type="transmembrane region" description="Helical" evidence="6">
    <location>
        <begin position="60"/>
        <end position="78"/>
    </location>
</feature>
<feature type="transmembrane region" description="Helical" evidence="6">
    <location>
        <begin position="287"/>
        <end position="307"/>
    </location>
</feature>
<keyword evidence="9" id="KW-1185">Reference proteome</keyword>
<keyword evidence="5 6" id="KW-0472">Membrane</keyword>